<reference evidence="4" key="1">
    <citation type="journal article" date="2019" name="Int. J. Syst. Evol. Microbiol.">
        <title>The Global Catalogue of Microorganisms (GCM) 10K type strain sequencing project: providing services to taxonomists for standard genome sequencing and annotation.</title>
        <authorList>
            <consortium name="The Broad Institute Genomics Platform"/>
            <consortium name="The Broad Institute Genome Sequencing Center for Infectious Disease"/>
            <person name="Wu L."/>
            <person name="Ma J."/>
        </authorList>
    </citation>
    <scope>NUCLEOTIDE SEQUENCE [LARGE SCALE GENOMIC DNA]</scope>
    <source>
        <strain evidence="4">JCM 17068</strain>
    </source>
</reference>
<keyword evidence="2" id="KW-0472">Membrane</keyword>
<dbReference type="RefSeq" id="WP_345090767.1">
    <property type="nucleotide sequence ID" value="NZ_BAABCS010000005.1"/>
</dbReference>
<dbReference type="PANTHER" id="PTHR37612">
    <property type="entry name" value="FIBROIN HEAVY CHAIN FIB-H LIKE PROTEIN"/>
    <property type="match status" value="1"/>
</dbReference>
<evidence type="ECO:0000313" key="4">
    <source>
        <dbReference type="Proteomes" id="UP001500426"/>
    </source>
</evidence>
<dbReference type="PANTHER" id="PTHR37612:SF19">
    <property type="entry name" value="FIBROIN HEAVY CHAIN FIB-H LIKE PROTEIN"/>
    <property type="match status" value="1"/>
</dbReference>
<evidence type="ECO:0000313" key="3">
    <source>
        <dbReference type="EMBL" id="GAA4044353.1"/>
    </source>
</evidence>
<organism evidence="3 4">
    <name type="scientific">Flavobacterium chungnamense</name>
    <dbReference type="NCBI Taxonomy" id="706182"/>
    <lineage>
        <taxon>Bacteria</taxon>
        <taxon>Pseudomonadati</taxon>
        <taxon>Bacteroidota</taxon>
        <taxon>Flavobacteriia</taxon>
        <taxon>Flavobacteriales</taxon>
        <taxon>Flavobacteriaceae</taxon>
        <taxon>Flavobacterium</taxon>
    </lineage>
</organism>
<dbReference type="InterPro" id="IPR052258">
    <property type="entry name" value="Diverse_Func_Domain-Protein"/>
</dbReference>
<dbReference type="Proteomes" id="UP001500426">
    <property type="component" value="Unassembled WGS sequence"/>
</dbReference>
<proteinExistence type="predicted"/>
<feature type="transmembrane region" description="Helical" evidence="2">
    <location>
        <begin position="12"/>
        <end position="34"/>
    </location>
</feature>
<evidence type="ECO:0000256" key="2">
    <source>
        <dbReference type="SAM" id="Phobius"/>
    </source>
</evidence>
<gene>
    <name evidence="3" type="ORF">GCM10022388_06980</name>
</gene>
<keyword evidence="2" id="KW-0812">Transmembrane</keyword>
<dbReference type="SUPFAM" id="SSF74653">
    <property type="entry name" value="TolA/TonB C-terminal domain"/>
    <property type="match status" value="1"/>
</dbReference>
<sequence>MSLDSTPADKRKSLIIATLIYAVLLLIMFFIRFWPPSDAELLTMAGGGGGGGVTVNFGDTDFGSGADYQSKELDVKEVSKNNEAQPTPYEDIISEDTDADKTDAVIPKTKPVKNPKPIVKPEIKKPVEVKKPVKKVDDALANILKGNKKGGDGNSGTSGNQGRANGDINSSGYSGTGGSGGGTGGGNGPGNGTGTGPGSGSGSGGGNGSGNGLGNGSGYALNGRKALEKPNPSNNCNEAGKIVVEVTVDKNGKVISAERKRGVSGASVSSCLMAEAKKAALNTKWSPSPTGAEKQVGTITYNFSYE</sequence>
<protein>
    <recommendedName>
        <fullName evidence="5">Energy transducer TonB</fullName>
    </recommendedName>
</protein>
<feature type="compositionally biased region" description="Gly residues" evidence="1">
    <location>
        <begin position="174"/>
        <end position="217"/>
    </location>
</feature>
<feature type="region of interest" description="Disordered" evidence="1">
    <location>
        <begin position="144"/>
        <end position="237"/>
    </location>
</feature>
<accession>A0ABP7UIL2</accession>
<keyword evidence="4" id="KW-1185">Reference proteome</keyword>
<name>A0ABP7UIL2_9FLAO</name>
<keyword evidence="2" id="KW-1133">Transmembrane helix</keyword>
<dbReference type="Gene3D" id="3.30.1150.10">
    <property type="match status" value="1"/>
</dbReference>
<evidence type="ECO:0000256" key="1">
    <source>
        <dbReference type="SAM" id="MobiDB-lite"/>
    </source>
</evidence>
<evidence type="ECO:0008006" key="5">
    <source>
        <dbReference type="Google" id="ProtNLM"/>
    </source>
</evidence>
<dbReference type="EMBL" id="BAABCS010000005">
    <property type="protein sequence ID" value="GAA4044353.1"/>
    <property type="molecule type" value="Genomic_DNA"/>
</dbReference>
<comment type="caution">
    <text evidence="3">The sequence shown here is derived from an EMBL/GenBank/DDBJ whole genome shotgun (WGS) entry which is preliminary data.</text>
</comment>